<organism evidence="6 7">
    <name type="scientific">Crossiella equi</name>
    <dbReference type="NCBI Taxonomy" id="130796"/>
    <lineage>
        <taxon>Bacteria</taxon>
        <taxon>Bacillati</taxon>
        <taxon>Actinomycetota</taxon>
        <taxon>Actinomycetes</taxon>
        <taxon>Pseudonocardiales</taxon>
        <taxon>Pseudonocardiaceae</taxon>
        <taxon>Crossiella</taxon>
    </lineage>
</organism>
<dbReference type="Proteomes" id="UP001519363">
    <property type="component" value="Unassembled WGS sequence"/>
</dbReference>
<evidence type="ECO:0000313" key="6">
    <source>
        <dbReference type="EMBL" id="MBP2478364.1"/>
    </source>
</evidence>
<evidence type="ECO:0000256" key="4">
    <source>
        <dbReference type="ARBA" id="ARBA00022679"/>
    </source>
</evidence>
<dbReference type="InterPro" id="IPR041657">
    <property type="entry name" value="HTH_17"/>
</dbReference>
<dbReference type="GO" id="GO:0036440">
    <property type="term" value="F:citrate synthase activity"/>
    <property type="evidence" value="ECO:0007669"/>
    <property type="project" value="UniProtKB-EC"/>
</dbReference>
<comment type="caution">
    <text evidence="6">The sequence shown here is derived from an EMBL/GenBank/DDBJ whole genome shotgun (WGS) entry which is preliminary data.</text>
</comment>
<evidence type="ECO:0000313" key="7">
    <source>
        <dbReference type="Proteomes" id="UP001519363"/>
    </source>
</evidence>
<dbReference type="InterPro" id="IPR009061">
    <property type="entry name" value="DNA-bd_dom_put_sf"/>
</dbReference>
<dbReference type="EMBL" id="JAGIOO010000001">
    <property type="protein sequence ID" value="MBP2478364.1"/>
    <property type="molecule type" value="Genomic_DNA"/>
</dbReference>
<name>A0ABS5AP59_9PSEU</name>
<sequence>MAGGEAERDRDYLSTAQAAARLGVKPETLYSYVSRGQLTSVKLPGTRGSFFAVDELDALAGRTGPRATAARAGAVERIRTELTLLDGDRQYYRGRPAEELAEGGLEVVAPWLWHGERTPVTFAAPHALLTTARAVAAALPHNARLPDRLRVLVAATAAADPLRFDLSPTAITRAARGLLAVLTEGLPHHGEVRLGSTLADRLWPRLSPQLPPPGLLALALGLLADHDLAVSTVAARIAASSRADLYAVVSAGLGAMDGQYHGAASSLAHRFLAQAQEDPVAALSEHLRSGNPLPGFGHRFYRGRDPRADVLLARLRDLAPSHPAMAAAEVLIERTGTFPNVDLALALLSHVYDMPPEAGETIFAIARTVGWTAHALEEYREPGLRFRATGVYVGNRPG</sequence>
<dbReference type="Gene3D" id="1.10.230.10">
    <property type="entry name" value="Cytochrome P450-Terp, domain 2"/>
    <property type="match status" value="1"/>
</dbReference>
<keyword evidence="7" id="KW-1185">Reference proteome</keyword>
<dbReference type="Pfam" id="PF00285">
    <property type="entry name" value="Citrate_synt"/>
    <property type="match status" value="1"/>
</dbReference>
<dbReference type="PANTHER" id="PTHR11739:SF4">
    <property type="entry name" value="CITRATE SYNTHASE, PEROXISOMAL"/>
    <property type="match status" value="1"/>
</dbReference>
<dbReference type="RefSeq" id="WP_249044417.1">
    <property type="nucleotide sequence ID" value="NZ_JAGIOO010000001.1"/>
</dbReference>
<dbReference type="InterPro" id="IPR016143">
    <property type="entry name" value="Citrate_synth-like_sm_a-sub"/>
</dbReference>
<evidence type="ECO:0000259" key="5">
    <source>
        <dbReference type="Pfam" id="PF12728"/>
    </source>
</evidence>
<gene>
    <name evidence="6" type="ORF">JOF53_007236</name>
</gene>
<accession>A0ABS5AP59</accession>
<dbReference type="InterPro" id="IPR016142">
    <property type="entry name" value="Citrate_synth-like_lrg_a-sub"/>
</dbReference>
<comment type="similarity">
    <text evidence="2">Belongs to the citrate synthase family.</text>
</comment>
<reference evidence="6 7" key="1">
    <citation type="submission" date="2021-03" db="EMBL/GenBank/DDBJ databases">
        <title>Sequencing the genomes of 1000 actinobacteria strains.</title>
        <authorList>
            <person name="Klenk H.-P."/>
        </authorList>
    </citation>
    <scope>NUCLEOTIDE SEQUENCE [LARGE SCALE GENOMIC DNA]</scope>
    <source>
        <strain evidence="6 7">DSM 44580</strain>
    </source>
</reference>
<evidence type="ECO:0000256" key="1">
    <source>
        <dbReference type="ARBA" id="ARBA00005163"/>
    </source>
</evidence>
<dbReference type="PRINTS" id="PR00143">
    <property type="entry name" value="CITRTSNTHASE"/>
</dbReference>
<comment type="pathway">
    <text evidence="1">Carbohydrate metabolism; tricarboxylic acid cycle.</text>
</comment>
<protein>
    <recommendedName>
        <fullName evidence="3">citrate synthase (unknown stereospecificity)</fullName>
        <ecNumber evidence="3">2.3.3.16</ecNumber>
    </recommendedName>
</protein>
<dbReference type="Gene3D" id="1.10.580.10">
    <property type="entry name" value="Citrate Synthase, domain 1"/>
    <property type="match status" value="1"/>
</dbReference>
<dbReference type="InterPro" id="IPR002020">
    <property type="entry name" value="Citrate_synthase"/>
</dbReference>
<keyword evidence="6" id="KW-0012">Acyltransferase</keyword>
<proteinExistence type="inferred from homology"/>
<dbReference type="PANTHER" id="PTHR11739">
    <property type="entry name" value="CITRATE SYNTHASE"/>
    <property type="match status" value="1"/>
</dbReference>
<dbReference type="EC" id="2.3.3.16" evidence="3"/>
<dbReference type="SUPFAM" id="SSF46955">
    <property type="entry name" value="Putative DNA-binding domain"/>
    <property type="match status" value="1"/>
</dbReference>
<evidence type="ECO:0000256" key="3">
    <source>
        <dbReference type="ARBA" id="ARBA00012972"/>
    </source>
</evidence>
<dbReference type="Pfam" id="PF12728">
    <property type="entry name" value="HTH_17"/>
    <property type="match status" value="1"/>
</dbReference>
<feature type="domain" description="Helix-turn-helix" evidence="5">
    <location>
        <begin position="12"/>
        <end position="59"/>
    </location>
</feature>
<evidence type="ECO:0000256" key="2">
    <source>
        <dbReference type="ARBA" id="ARBA00010566"/>
    </source>
</evidence>
<dbReference type="InterPro" id="IPR036969">
    <property type="entry name" value="Citrate_synthase_sf"/>
</dbReference>
<keyword evidence="4 6" id="KW-0808">Transferase</keyword>
<dbReference type="SUPFAM" id="SSF48256">
    <property type="entry name" value="Citrate synthase"/>
    <property type="match status" value="1"/>
</dbReference>